<keyword evidence="1" id="KW-0732">Signal</keyword>
<reference evidence="2 3" key="1">
    <citation type="journal article" date="2021" name="Sci. Rep.">
        <title>The distribution of antibiotic resistance genes in chicken gut microbiota commensals.</title>
        <authorList>
            <person name="Juricova H."/>
            <person name="Matiasovicova J."/>
            <person name="Kubasova T."/>
            <person name="Cejkova D."/>
            <person name="Rychlik I."/>
        </authorList>
    </citation>
    <scope>NUCLEOTIDE SEQUENCE [LARGE SCALE GENOMIC DNA]</scope>
    <source>
        <strain evidence="2 3">An819</strain>
    </source>
</reference>
<sequence length="525" mass="57640">MKKTLLGIGLMAMACFANAQAPSAAQVTWPGESDIIYDKPDGEDVTDVIGKNFSLIYDSGNLYMQQTYNGIASYVKGADGNLYVLNPIPGYRSNSYLKLEPVGDGRYVAHTPQAIDYDEGDMIYVMRMAVSYDGGSAQVLPDVKEDGTVDTDIYFTYSEGVLRQQRAEGETFGNPKALLGIVLRGGTFLGTGVSELTVMPSPYHLTTLPEGLTPKPYGFDYTTRQNEKLSAQAEVAIDGNTAYISDPENPGKGYWIKGSYADGRIVVEPQYVGADESWGLHYFLVPGKLRQAEDGTHLDLADKIELTFDEAAGTITSADDCLYAITADITGGKLLEAYFHPTYSRVDLKPAVPAAPEFYDVGSYSPSFGREVKFNLPSKDVDGNPISANRLSYRVYMGPESVYTFTTDKYVKLQQPMSLVFYNFSDDYDFPLAYGDYHRFYLYEENVDGLGIQSVYTVDGVTNESGITWWMAATGIGRTDAATAPVRTEYFDLQGRSVSSPQGGLYVVKSTMPDGSVVTRKQVVR</sequence>
<feature type="chain" id="PRO_5036723630" evidence="1">
    <location>
        <begin position="20"/>
        <end position="525"/>
    </location>
</feature>
<protein>
    <submittedName>
        <fullName evidence="2">Uncharacterized protein</fullName>
    </submittedName>
</protein>
<evidence type="ECO:0000313" key="2">
    <source>
        <dbReference type="EMBL" id="MBM6662353.1"/>
    </source>
</evidence>
<comment type="caution">
    <text evidence="2">The sequence shown here is derived from an EMBL/GenBank/DDBJ whole genome shotgun (WGS) entry which is preliminary data.</text>
</comment>
<dbReference type="PROSITE" id="PS51257">
    <property type="entry name" value="PROKAR_LIPOPROTEIN"/>
    <property type="match status" value="1"/>
</dbReference>
<organism evidence="2 3">
    <name type="scientific">Marseilla massiliensis</name>
    <dbReference type="NCBI Taxonomy" id="1841864"/>
    <lineage>
        <taxon>Bacteria</taxon>
        <taxon>Pseudomonadati</taxon>
        <taxon>Bacteroidota</taxon>
        <taxon>Bacteroidia</taxon>
        <taxon>Bacteroidales</taxon>
        <taxon>Prevotellaceae</taxon>
        <taxon>Marseilla</taxon>
    </lineage>
</organism>
<gene>
    <name evidence="2" type="ORF">H6B30_11435</name>
</gene>
<accession>A0A938WNZ4</accession>
<dbReference type="AlphaFoldDB" id="A0A938WNZ4"/>
<dbReference type="EMBL" id="JACJJL010000019">
    <property type="protein sequence ID" value="MBM6662353.1"/>
    <property type="molecule type" value="Genomic_DNA"/>
</dbReference>
<evidence type="ECO:0000313" key="3">
    <source>
        <dbReference type="Proteomes" id="UP000764045"/>
    </source>
</evidence>
<keyword evidence="3" id="KW-1185">Reference proteome</keyword>
<proteinExistence type="predicted"/>
<evidence type="ECO:0000256" key="1">
    <source>
        <dbReference type="SAM" id="SignalP"/>
    </source>
</evidence>
<dbReference type="Proteomes" id="UP000764045">
    <property type="component" value="Unassembled WGS sequence"/>
</dbReference>
<feature type="signal peptide" evidence="1">
    <location>
        <begin position="1"/>
        <end position="19"/>
    </location>
</feature>
<dbReference type="RefSeq" id="WP_205110711.1">
    <property type="nucleotide sequence ID" value="NZ_JACJJL010000019.1"/>
</dbReference>
<name>A0A938WNZ4_9BACT</name>